<gene>
    <name evidence="2" type="ORF">NQ314_006353</name>
</gene>
<dbReference type="SUPFAM" id="SSF48264">
    <property type="entry name" value="Cytochrome P450"/>
    <property type="match status" value="1"/>
</dbReference>
<dbReference type="GO" id="GO:0016705">
    <property type="term" value="F:oxidoreductase activity, acting on paired donors, with incorporation or reduction of molecular oxygen"/>
    <property type="evidence" value="ECO:0007669"/>
    <property type="project" value="InterPro"/>
</dbReference>
<keyword evidence="1" id="KW-0503">Monooxygenase</keyword>
<name>A0AAV8Z5J6_9CUCU</name>
<comment type="caution">
    <text evidence="2">The sequence shown here is derived from an EMBL/GenBank/DDBJ whole genome shotgun (WGS) entry which is preliminary data.</text>
</comment>
<dbReference type="Proteomes" id="UP001162156">
    <property type="component" value="Unassembled WGS sequence"/>
</dbReference>
<dbReference type="AlphaFoldDB" id="A0AAV8Z5J6"/>
<reference evidence="2" key="1">
    <citation type="journal article" date="2023" name="Insect Mol. Biol.">
        <title>Genome sequencing provides insights into the evolution of gene families encoding plant cell wall-degrading enzymes in longhorned beetles.</title>
        <authorList>
            <person name="Shin N.R."/>
            <person name="Okamura Y."/>
            <person name="Kirsch R."/>
            <person name="Pauchet Y."/>
        </authorList>
    </citation>
    <scope>NUCLEOTIDE SEQUENCE</scope>
    <source>
        <strain evidence="2">RBIC_L_NR</strain>
    </source>
</reference>
<protein>
    <recommendedName>
        <fullName evidence="4">Cytochrome P450</fullName>
    </recommendedName>
</protein>
<evidence type="ECO:0000256" key="1">
    <source>
        <dbReference type="ARBA" id="ARBA00023033"/>
    </source>
</evidence>
<evidence type="ECO:0008006" key="4">
    <source>
        <dbReference type="Google" id="ProtNLM"/>
    </source>
</evidence>
<proteinExistence type="predicted"/>
<accession>A0AAV8Z5J6</accession>
<keyword evidence="1" id="KW-0560">Oxidoreductase</keyword>
<organism evidence="2 3">
    <name type="scientific">Rhamnusium bicolor</name>
    <dbReference type="NCBI Taxonomy" id="1586634"/>
    <lineage>
        <taxon>Eukaryota</taxon>
        <taxon>Metazoa</taxon>
        <taxon>Ecdysozoa</taxon>
        <taxon>Arthropoda</taxon>
        <taxon>Hexapoda</taxon>
        <taxon>Insecta</taxon>
        <taxon>Pterygota</taxon>
        <taxon>Neoptera</taxon>
        <taxon>Endopterygota</taxon>
        <taxon>Coleoptera</taxon>
        <taxon>Polyphaga</taxon>
        <taxon>Cucujiformia</taxon>
        <taxon>Chrysomeloidea</taxon>
        <taxon>Cerambycidae</taxon>
        <taxon>Lepturinae</taxon>
        <taxon>Rhagiini</taxon>
        <taxon>Rhamnusium</taxon>
    </lineage>
</organism>
<evidence type="ECO:0000313" key="3">
    <source>
        <dbReference type="Proteomes" id="UP001162156"/>
    </source>
</evidence>
<dbReference type="EMBL" id="JANEYF010001711">
    <property type="protein sequence ID" value="KAJ8958782.1"/>
    <property type="molecule type" value="Genomic_DNA"/>
</dbReference>
<keyword evidence="3" id="KW-1185">Reference proteome</keyword>
<dbReference type="GO" id="GO:0020037">
    <property type="term" value="F:heme binding"/>
    <property type="evidence" value="ECO:0007669"/>
    <property type="project" value="InterPro"/>
</dbReference>
<dbReference type="GO" id="GO:0005506">
    <property type="term" value="F:iron ion binding"/>
    <property type="evidence" value="ECO:0007669"/>
    <property type="project" value="InterPro"/>
</dbReference>
<evidence type="ECO:0000313" key="2">
    <source>
        <dbReference type="EMBL" id="KAJ8958782.1"/>
    </source>
</evidence>
<dbReference type="InterPro" id="IPR036396">
    <property type="entry name" value="Cyt_P450_sf"/>
</dbReference>
<dbReference type="GO" id="GO:0004497">
    <property type="term" value="F:monooxygenase activity"/>
    <property type="evidence" value="ECO:0007669"/>
    <property type="project" value="UniProtKB-KW"/>
</dbReference>
<sequence length="67" mass="8001">MLNGPEWFRIRSIFQKGLSSPLSVKNFLKSSDEIVQEWLVMVEKFNENPYIDLLPELSRLFLERMLK</sequence>